<evidence type="ECO:0000313" key="3">
    <source>
        <dbReference type="EMBL" id="TBN54195.1"/>
    </source>
</evidence>
<evidence type="ECO:0000256" key="1">
    <source>
        <dbReference type="ARBA" id="ARBA00007435"/>
    </source>
</evidence>
<dbReference type="EMBL" id="SIUB01000002">
    <property type="protein sequence ID" value="TBN54195.1"/>
    <property type="molecule type" value="Genomic_DNA"/>
</dbReference>
<dbReference type="Gene3D" id="3.40.1440.10">
    <property type="entry name" value="GIY-YIG endonuclease"/>
    <property type="match status" value="1"/>
</dbReference>
<evidence type="ECO:0000313" key="4">
    <source>
        <dbReference type="Proteomes" id="UP000291613"/>
    </source>
</evidence>
<protein>
    <submittedName>
        <fullName evidence="3">GIY-YIG nuclease family protein</fullName>
    </submittedName>
</protein>
<dbReference type="SUPFAM" id="SSF82771">
    <property type="entry name" value="GIY-YIG endonuclease"/>
    <property type="match status" value="1"/>
</dbReference>
<comment type="similarity">
    <text evidence="1">Belongs to the UPF0213 family.</text>
</comment>
<evidence type="ECO:0000259" key="2">
    <source>
        <dbReference type="PROSITE" id="PS50164"/>
    </source>
</evidence>
<dbReference type="PANTHER" id="PTHR34477:SF5">
    <property type="entry name" value="BSL5627 PROTEIN"/>
    <property type="match status" value="1"/>
</dbReference>
<dbReference type="RefSeq" id="WP_131001789.1">
    <property type="nucleotide sequence ID" value="NZ_JBHSZR010000005.1"/>
</dbReference>
<keyword evidence="4" id="KW-1185">Reference proteome</keyword>
<dbReference type="InterPro" id="IPR050190">
    <property type="entry name" value="UPF0213_domain"/>
</dbReference>
<feature type="domain" description="GIY-YIG" evidence="2">
    <location>
        <begin position="2"/>
        <end position="79"/>
    </location>
</feature>
<organism evidence="3 4">
    <name type="scientific">Hansschlegelia quercus</name>
    <dbReference type="NCBI Taxonomy" id="2528245"/>
    <lineage>
        <taxon>Bacteria</taxon>
        <taxon>Pseudomonadati</taxon>
        <taxon>Pseudomonadota</taxon>
        <taxon>Alphaproteobacteria</taxon>
        <taxon>Hyphomicrobiales</taxon>
        <taxon>Methylopilaceae</taxon>
        <taxon>Hansschlegelia</taxon>
    </lineage>
</organism>
<dbReference type="PANTHER" id="PTHR34477">
    <property type="entry name" value="UPF0213 PROTEIN YHBQ"/>
    <property type="match status" value="1"/>
</dbReference>
<comment type="caution">
    <text evidence="3">The sequence shown here is derived from an EMBL/GenBank/DDBJ whole genome shotgun (WGS) entry which is preliminary data.</text>
</comment>
<proteinExistence type="inferred from homology"/>
<dbReference type="InterPro" id="IPR035901">
    <property type="entry name" value="GIY-YIG_endonuc_sf"/>
</dbReference>
<gene>
    <name evidence="3" type="ORF">EYR15_04905</name>
</gene>
<dbReference type="OrthoDB" id="287318at2"/>
<sequence length="95" mass="11464">MDGYYVYILASRRHGTLYVGVTNDLIRRVYEHREKLLKSFTSRHDVTRLVYFETFDDPLSAITREKQIKGWKRDYKVNIIEQSNPYWTDLYPTLV</sequence>
<dbReference type="CDD" id="cd10448">
    <property type="entry name" value="GIY-YIG_unchar_3"/>
    <property type="match status" value="1"/>
</dbReference>
<accession>A0A4Q9GM52</accession>
<dbReference type="AlphaFoldDB" id="A0A4Q9GM52"/>
<dbReference type="Proteomes" id="UP000291613">
    <property type="component" value="Unassembled WGS sequence"/>
</dbReference>
<reference evidence="3 4" key="1">
    <citation type="submission" date="2019-02" db="EMBL/GenBank/DDBJ databases">
        <title>Hansschlegelia quercus sp. nov., a novel methylotrophic bacterium from buds of oak (Quercus robur L.).</title>
        <authorList>
            <person name="Agafonova N.V."/>
            <person name="Kaparullina E.N."/>
            <person name="Grouzdev D.S."/>
            <person name="Doronina N.V."/>
        </authorList>
    </citation>
    <scope>NUCLEOTIDE SEQUENCE [LARGE SCALE GENOMIC DNA]</scope>
    <source>
        <strain evidence="3 4">Dub</strain>
    </source>
</reference>
<dbReference type="Pfam" id="PF01541">
    <property type="entry name" value="GIY-YIG"/>
    <property type="match status" value="1"/>
</dbReference>
<dbReference type="PROSITE" id="PS50164">
    <property type="entry name" value="GIY_YIG"/>
    <property type="match status" value="1"/>
</dbReference>
<name>A0A4Q9GM52_9HYPH</name>
<dbReference type="InterPro" id="IPR000305">
    <property type="entry name" value="GIY-YIG_endonuc"/>
</dbReference>